<evidence type="ECO:0000259" key="9">
    <source>
        <dbReference type="PROSITE" id="PS50850"/>
    </source>
</evidence>
<evidence type="ECO:0000256" key="6">
    <source>
        <dbReference type="ARBA" id="ARBA00022989"/>
    </source>
</evidence>
<feature type="transmembrane region" description="Helical" evidence="8">
    <location>
        <begin position="323"/>
        <end position="346"/>
    </location>
</feature>
<dbReference type="InterPro" id="IPR036259">
    <property type="entry name" value="MFS_trans_sf"/>
</dbReference>
<protein>
    <submittedName>
        <fullName evidence="10">Transporter YwbF</fullName>
    </submittedName>
</protein>
<sequence>MRTSAPVKAFNFLFFALLAIFIPFLPVYFDEQGLSPSQIGFIVGTGGFITIVAQPLWGMISDRTKTIRKVLLLLLVCAIMTGFVLYHTGTYSLIILFAMLTYFFLMPVDPLTESLNFRVAESAGISYGSLRTYGALGYAVMSLFAGYIMTSFGAHSLAYLFAAIGLVSFVITLFMPDAPVSGKPVTLSSLKHFLSSRETLLFLILVFISSIPARMNDTYLGVYIKELGGKASLVGQAWFLAAGSEIVVFALSFWWLRKGSELMLIAFSGFFYFIRFFASAWIEDPHLLAYLQLLQLLTFPVFYSAAIQYLYRIVPVEWRATGQTVLALLFFGVSGIIASFAGGALYEAFGGRTLFLTISGMSLAGTLFGIVLYRIYGRRNRAATAETAGENAPE</sequence>
<feature type="transmembrane region" description="Helical" evidence="8">
    <location>
        <begin position="41"/>
        <end position="58"/>
    </location>
</feature>
<feature type="transmembrane region" description="Helical" evidence="8">
    <location>
        <begin position="70"/>
        <end position="87"/>
    </location>
</feature>
<evidence type="ECO:0000313" key="11">
    <source>
        <dbReference type="Proteomes" id="UP000676601"/>
    </source>
</evidence>
<keyword evidence="4" id="KW-0997">Cell inner membrane</keyword>
<keyword evidence="5 8" id="KW-0812">Transmembrane</keyword>
<feature type="transmembrane region" description="Helical" evidence="8">
    <location>
        <begin position="133"/>
        <end position="152"/>
    </location>
</feature>
<feature type="transmembrane region" description="Helical" evidence="8">
    <location>
        <begin position="158"/>
        <end position="178"/>
    </location>
</feature>
<dbReference type="Gene3D" id="1.20.1250.20">
    <property type="entry name" value="MFS general substrate transporter like domains"/>
    <property type="match status" value="2"/>
</dbReference>
<feature type="transmembrane region" description="Helical" evidence="8">
    <location>
        <begin position="288"/>
        <end position="311"/>
    </location>
</feature>
<evidence type="ECO:0000256" key="8">
    <source>
        <dbReference type="SAM" id="Phobius"/>
    </source>
</evidence>
<keyword evidence="11" id="KW-1185">Reference proteome</keyword>
<proteinExistence type="predicted"/>
<feature type="transmembrane region" description="Helical" evidence="8">
    <location>
        <begin position="235"/>
        <end position="255"/>
    </location>
</feature>
<name>A0ABQ4LAX4_9BACL</name>
<dbReference type="PROSITE" id="PS50850">
    <property type="entry name" value="MFS"/>
    <property type="match status" value="1"/>
</dbReference>
<dbReference type="RefSeq" id="WP_145134593.1">
    <property type="nucleotide sequence ID" value="NZ_BORU01000001.1"/>
</dbReference>
<dbReference type="PANTHER" id="PTHR23522:SF10">
    <property type="entry name" value="3-PHENYLPROPIONIC ACID TRANSPORTER-RELATED"/>
    <property type="match status" value="1"/>
</dbReference>
<keyword evidence="2" id="KW-0813">Transport</keyword>
<feature type="transmembrane region" description="Helical" evidence="8">
    <location>
        <begin position="352"/>
        <end position="373"/>
    </location>
</feature>
<evidence type="ECO:0000256" key="3">
    <source>
        <dbReference type="ARBA" id="ARBA00022475"/>
    </source>
</evidence>
<keyword evidence="6 8" id="KW-1133">Transmembrane helix</keyword>
<organism evidence="10 11">
    <name type="scientific">Paenibacillus cineris</name>
    <dbReference type="NCBI Taxonomy" id="237530"/>
    <lineage>
        <taxon>Bacteria</taxon>
        <taxon>Bacillati</taxon>
        <taxon>Bacillota</taxon>
        <taxon>Bacilli</taxon>
        <taxon>Bacillales</taxon>
        <taxon>Paenibacillaceae</taxon>
        <taxon>Paenibacillus</taxon>
    </lineage>
</organism>
<dbReference type="Pfam" id="PF12832">
    <property type="entry name" value="MFS_1_like"/>
    <property type="match status" value="1"/>
</dbReference>
<evidence type="ECO:0000256" key="1">
    <source>
        <dbReference type="ARBA" id="ARBA00004429"/>
    </source>
</evidence>
<feature type="transmembrane region" description="Helical" evidence="8">
    <location>
        <begin position="12"/>
        <end position="29"/>
    </location>
</feature>
<feature type="transmembrane region" description="Helical" evidence="8">
    <location>
        <begin position="262"/>
        <end position="282"/>
    </location>
</feature>
<dbReference type="SUPFAM" id="SSF103473">
    <property type="entry name" value="MFS general substrate transporter"/>
    <property type="match status" value="1"/>
</dbReference>
<reference evidence="10 11" key="1">
    <citation type="submission" date="2021-03" db="EMBL/GenBank/DDBJ databases">
        <title>Antimicrobial resistance genes in bacteria isolated from Japanese honey, and their potential for conferring macrolide and lincosamide resistance in the American foulbrood pathogen Paenibacillus larvae.</title>
        <authorList>
            <person name="Okamoto M."/>
            <person name="Kumagai M."/>
            <person name="Kanamori H."/>
            <person name="Takamatsu D."/>
        </authorList>
    </citation>
    <scope>NUCLEOTIDE SEQUENCE [LARGE SCALE GENOMIC DNA]</scope>
    <source>
        <strain evidence="10 11">J21TS7</strain>
    </source>
</reference>
<comment type="subcellular location">
    <subcellularLocation>
        <location evidence="1">Cell inner membrane</location>
        <topology evidence="1">Multi-pass membrane protein</topology>
    </subcellularLocation>
</comment>
<evidence type="ECO:0000256" key="7">
    <source>
        <dbReference type="ARBA" id="ARBA00023136"/>
    </source>
</evidence>
<dbReference type="Proteomes" id="UP000676601">
    <property type="component" value="Unassembled WGS sequence"/>
</dbReference>
<evidence type="ECO:0000256" key="2">
    <source>
        <dbReference type="ARBA" id="ARBA00022448"/>
    </source>
</evidence>
<dbReference type="InterPro" id="IPR024989">
    <property type="entry name" value="MFS_assoc_dom"/>
</dbReference>
<evidence type="ECO:0000256" key="4">
    <source>
        <dbReference type="ARBA" id="ARBA00022519"/>
    </source>
</evidence>
<dbReference type="EMBL" id="BORU01000001">
    <property type="protein sequence ID" value="GIO53462.1"/>
    <property type="molecule type" value="Genomic_DNA"/>
</dbReference>
<keyword evidence="7 8" id="KW-0472">Membrane</keyword>
<feature type="domain" description="Major facilitator superfamily (MFS) profile" evidence="9">
    <location>
        <begin position="1"/>
        <end position="180"/>
    </location>
</feature>
<evidence type="ECO:0000256" key="5">
    <source>
        <dbReference type="ARBA" id="ARBA00022692"/>
    </source>
</evidence>
<dbReference type="InterPro" id="IPR020846">
    <property type="entry name" value="MFS_dom"/>
</dbReference>
<comment type="caution">
    <text evidence="10">The sequence shown here is derived from an EMBL/GenBank/DDBJ whole genome shotgun (WGS) entry which is preliminary data.</text>
</comment>
<evidence type="ECO:0000313" key="10">
    <source>
        <dbReference type="EMBL" id="GIO53462.1"/>
    </source>
</evidence>
<dbReference type="PANTHER" id="PTHR23522">
    <property type="entry name" value="BLL5896 PROTEIN"/>
    <property type="match status" value="1"/>
</dbReference>
<keyword evidence="3" id="KW-1003">Cell membrane</keyword>
<gene>
    <name evidence="10" type="primary">ywbF</name>
    <name evidence="10" type="ORF">J21TS7_17800</name>
</gene>
<accession>A0ABQ4LAX4</accession>